<evidence type="ECO:0000256" key="1">
    <source>
        <dbReference type="SAM" id="MobiDB-lite"/>
    </source>
</evidence>
<accession>A0A8E2J6U7</accession>
<name>A0A8E2J6U7_9APHY</name>
<reference evidence="2 3" key="1">
    <citation type="submission" date="2016-07" db="EMBL/GenBank/DDBJ databases">
        <title>Draft genome of the white-rot fungus Obba rivulosa 3A-2.</title>
        <authorList>
            <consortium name="DOE Joint Genome Institute"/>
            <person name="Miettinen O."/>
            <person name="Riley R."/>
            <person name="Acob R."/>
            <person name="Barry K."/>
            <person name="Cullen D."/>
            <person name="De Vries R."/>
            <person name="Hainaut M."/>
            <person name="Hatakka A."/>
            <person name="Henrissat B."/>
            <person name="Hilden K."/>
            <person name="Kuo R."/>
            <person name="Labutti K."/>
            <person name="Lipzen A."/>
            <person name="Makela M.R."/>
            <person name="Sandor L."/>
            <person name="Spatafora J.W."/>
            <person name="Grigoriev I.V."/>
            <person name="Hibbett D.S."/>
        </authorList>
    </citation>
    <scope>NUCLEOTIDE SEQUENCE [LARGE SCALE GENOMIC DNA]</scope>
    <source>
        <strain evidence="2 3">3A-2</strain>
    </source>
</reference>
<evidence type="ECO:0000313" key="2">
    <source>
        <dbReference type="EMBL" id="OCH96051.1"/>
    </source>
</evidence>
<protein>
    <submittedName>
        <fullName evidence="2">Uncharacterized protein</fullName>
    </submittedName>
</protein>
<evidence type="ECO:0000313" key="3">
    <source>
        <dbReference type="Proteomes" id="UP000250043"/>
    </source>
</evidence>
<dbReference type="EMBL" id="KV722332">
    <property type="protein sequence ID" value="OCH96051.1"/>
    <property type="molecule type" value="Genomic_DNA"/>
</dbReference>
<feature type="region of interest" description="Disordered" evidence="1">
    <location>
        <begin position="1"/>
        <end position="55"/>
    </location>
</feature>
<gene>
    <name evidence="2" type="ORF">OBBRIDRAFT_883328</name>
</gene>
<feature type="compositionally biased region" description="Basic and acidic residues" evidence="1">
    <location>
        <begin position="12"/>
        <end position="24"/>
    </location>
</feature>
<organism evidence="2 3">
    <name type="scientific">Obba rivulosa</name>
    <dbReference type="NCBI Taxonomy" id="1052685"/>
    <lineage>
        <taxon>Eukaryota</taxon>
        <taxon>Fungi</taxon>
        <taxon>Dikarya</taxon>
        <taxon>Basidiomycota</taxon>
        <taxon>Agaricomycotina</taxon>
        <taxon>Agaricomycetes</taxon>
        <taxon>Polyporales</taxon>
        <taxon>Gelatoporiaceae</taxon>
        <taxon>Obba</taxon>
    </lineage>
</organism>
<keyword evidence="3" id="KW-1185">Reference proteome</keyword>
<feature type="compositionally biased region" description="Low complexity" evidence="1">
    <location>
        <begin position="35"/>
        <end position="45"/>
    </location>
</feature>
<dbReference type="Proteomes" id="UP000250043">
    <property type="component" value="Unassembled WGS sequence"/>
</dbReference>
<proteinExistence type="predicted"/>
<sequence>MHRNMKAIVRVTPDESDRAQDPPDRQANVAEEEASSNLSSPSAPSHDTDAESTEQTVRINIRQSGRAHHFPQRVYITRRIQKICFTNAGPRHCEMINGLIAPLVELDLSFKSEGPVSSESICLDWASFSSTLQVLKVRNDAGKFCPPSGPCPALHTLSLTHTEFADMRPLMESFPNLRNLIYTYNLRTWRWLDHNNRYSKDASSTRLVPAKTTLKELLETNVSAWQDDSWPLLEFISVGSHSLEIISPRKTLRRLHVDLGKVGDNLCLEKLFDDLAILRPKTLGLVLGATLECSNGCIAKVRELPQRYSGLTHLVLELACHSHLAKNDKIFAILVTYGQFFPSMTHLVLRVKWEAEKEWSEEEDRPQKSHKKALIRNIKESLGPWYQASPELPNKGLDVRRFVSRVFKHIPWLHYLVLDIPGVTNSYWLGGPGNDGKLWITELSTETGEDILRTEQIYFGCPVNELPASAVLSQTFE</sequence>
<dbReference type="AlphaFoldDB" id="A0A8E2J6U7"/>